<accession>A0ABW3GDL5</accession>
<keyword evidence="2" id="KW-0564">Palmitate</keyword>
<keyword evidence="2" id="KW-0812">Transmembrane</keyword>
<dbReference type="PANTHER" id="PTHR30203:SF33">
    <property type="entry name" value="BLR4455 PROTEIN"/>
    <property type="match status" value="1"/>
</dbReference>
<keyword evidence="5" id="KW-1185">Reference proteome</keyword>
<dbReference type="SUPFAM" id="SSF56954">
    <property type="entry name" value="Outer membrane efflux proteins (OEP)"/>
    <property type="match status" value="1"/>
</dbReference>
<keyword evidence="3" id="KW-0175">Coiled coil</keyword>
<keyword evidence="2" id="KW-1134">Transmembrane beta strand</keyword>
<dbReference type="Gene3D" id="2.20.200.10">
    <property type="entry name" value="Outer membrane efflux proteins (OEP)"/>
    <property type="match status" value="1"/>
</dbReference>
<keyword evidence="2" id="KW-0449">Lipoprotein</keyword>
<comment type="subcellular location">
    <subcellularLocation>
        <location evidence="2">Cell membrane</location>
        <topology evidence="2">Lipid-anchor</topology>
    </subcellularLocation>
</comment>
<organism evidence="4 5">
    <name type="scientific">Methylophilus glucosoxydans</name>
    <dbReference type="NCBI Taxonomy" id="752553"/>
    <lineage>
        <taxon>Bacteria</taxon>
        <taxon>Pseudomonadati</taxon>
        <taxon>Pseudomonadota</taxon>
        <taxon>Betaproteobacteria</taxon>
        <taxon>Nitrosomonadales</taxon>
        <taxon>Methylophilaceae</taxon>
        <taxon>Methylophilus</taxon>
    </lineage>
</organism>
<dbReference type="Pfam" id="PF02321">
    <property type="entry name" value="OEP"/>
    <property type="match status" value="2"/>
</dbReference>
<evidence type="ECO:0000256" key="2">
    <source>
        <dbReference type="RuleBase" id="RU362097"/>
    </source>
</evidence>
<gene>
    <name evidence="4" type="ORF">ACFQ1T_02135</name>
</gene>
<sequence length="471" mass="51153">MNIVKMWVLAMAGLMIQGCSVWQDYVRPRVEIPAQYKEPPPAGWKVAEPGSPELSAAWWERYNDPQLTALLTQANQANYTILIAEANYRQGLALARASHSPQLPALNGQAGATRGETTNTTGVRSDYSIGLNASWEMDLWGRIRNSVIAGETNAEATAADLAAAKLSVQSTLAQTYFQLRILDSQKLLLDNTAKSFDRSLKLTTNRYNVGLASRTEIAQAETQLRNTLAQSIDISASRAQLEHAIAVLIGKPPAELSIPEQPYKDVANLSLPAANTGLPASLLERRPDIAGAERRVASANAQIGVARAALFPTLTLGATFGYSDNSLSNLLSLPNRLWSLGPALAGPIFDNQLRRSNTNAAIARYDASVATYKQTVINGLREVEDNLALLRILEAEAKEQETAVKFAREAVTQTENRYRAGISEYQYVVNVQSTLLSAERNLLSITGRRLNASVALMVALGGAYVLPQSNY</sequence>
<keyword evidence="2" id="KW-0472">Membrane</keyword>
<dbReference type="Gene3D" id="1.20.1600.10">
    <property type="entry name" value="Outer membrane efflux proteins (OEP)"/>
    <property type="match status" value="1"/>
</dbReference>
<feature type="coiled-coil region" evidence="3">
    <location>
        <begin position="380"/>
        <end position="417"/>
    </location>
</feature>
<dbReference type="EMBL" id="JBHTJW010000001">
    <property type="protein sequence ID" value="MFD0928570.1"/>
    <property type="molecule type" value="Genomic_DNA"/>
</dbReference>
<comment type="caution">
    <text evidence="4">The sequence shown here is derived from an EMBL/GenBank/DDBJ whole genome shotgun (WGS) entry which is preliminary data.</text>
</comment>
<dbReference type="Proteomes" id="UP001597106">
    <property type="component" value="Unassembled WGS sequence"/>
</dbReference>
<dbReference type="PROSITE" id="PS51257">
    <property type="entry name" value="PROKAR_LIPOPROTEIN"/>
    <property type="match status" value="1"/>
</dbReference>
<evidence type="ECO:0000256" key="3">
    <source>
        <dbReference type="SAM" id="Coils"/>
    </source>
</evidence>
<dbReference type="RefSeq" id="WP_275356720.1">
    <property type="nucleotide sequence ID" value="NZ_JBHTJW010000001.1"/>
</dbReference>
<dbReference type="InterPro" id="IPR010131">
    <property type="entry name" value="MdtP/NodT-like"/>
</dbReference>
<protein>
    <submittedName>
        <fullName evidence="4">Efflux transporter outer membrane subunit</fullName>
    </submittedName>
</protein>
<dbReference type="PANTHER" id="PTHR30203">
    <property type="entry name" value="OUTER MEMBRANE CATION EFFLUX PROTEIN"/>
    <property type="match status" value="1"/>
</dbReference>
<evidence type="ECO:0000313" key="4">
    <source>
        <dbReference type="EMBL" id="MFD0928570.1"/>
    </source>
</evidence>
<reference evidence="5" key="1">
    <citation type="journal article" date="2019" name="Int. J. Syst. Evol. Microbiol.">
        <title>The Global Catalogue of Microorganisms (GCM) 10K type strain sequencing project: providing services to taxonomists for standard genome sequencing and annotation.</title>
        <authorList>
            <consortium name="The Broad Institute Genomics Platform"/>
            <consortium name="The Broad Institute Genome Sequencing Center for Infectious Disease"/>
            <person name="Wu L."/>
            <person name="Ma J."/>
        </authorList>
    </citation>
    <scope>NUCLEOTIDE SEQUENCE [LARGE SCALE GENOMIC DNA]</scope>
    <source>
        <strain evidence="5">CCUG 59685</strain>
    </source>
</reference>
<comment type="similarity">
    <text evidence="1 2">Belongs to the outer membrane factor (OMF) (TC 1.B.17) family.</text>
</comment>
<name>A0ABW3GDL5_9PROT</name>
<evidence type="ECO:0000256" key="1">
    <source>
        <dbReference type="ARBA" id="ARBA00007613"/>
    </source>
</evidence>
<proteinExistence type="inferred from homology"/>
<dbReference type="NCBIfam" id="TIGR01845">
    <property type="entry name" value="outer_NodT"/>
    <property type="match status" value="1"/>
</dbReference>
<dbReference type="InterPro" id="IPR003423">
    <property type="entry name" value="OMP_efflux"/>
</dbReference>
<evidence type="ECO:0000313" key="5">
    <source>
        <dbReference type="Proteomes" id="UP001597106"/>
    </source>
</evidence>